<dbReference type="Pfam" id="PF13598">
    <property type="entry name" value="DUF4139"/>
    <property type="match status" value="1"/>
</dbReference>
<protein>
    <recommendedName>
        <fullName evidence="1">DUF4139 domain-containing protein</fullName>
    </recommendedName>
</protein>
<feature type="domain" description="DUF4139" evidence="1">
    <location>
        <begin position="187"/>
        <end position="480"/>
    </location>
</feature>
<dbReference type="InterPro" id="IPR037291">
    <property type="entry name" value="DUF4139"/>
</dbReference>
<evidence type="ECO:0000313" key="2">
    <source>
        <dbReference type="EMBL" id="KKN61642.1"/>
    </source>
</evidence>
<sequence>MKLQQSLIAVSICLAMASTSSFASDAERLTTLDNQTSVAVTIYNNNLALVKDQRKLTLDKGFNNLAFRGVSALIRPETALLRSLTANNQLHVLEQNFDYDLLTPQKMLEKYTGKQVQLATINPATGIKTTQVATILSTNDGVTLKIGDKIVTNPQGSYIFDQVPDNLRDQPTLVTQLTSSSDQEQTVELGYLTGGLGWKADYVAELNSDETQLDLTGWITLTNDSGTTYNNAKLQLVAGDVNQVQPEFARGSVPREAMMKSMADTAVIEESLFEYHLYSLNRPTDLADKQTKQVTLLSANSVPVQKEFVLQGNDYYYNSSYGELGQKMKIAVFVEFNNAKKENLGMPIPKGIVRVYKNDSKGSAQFVGEDRIDHTPKNENIRLKLGDAFDVTADKKQTDFKKAKNFAPHSVAYESSYEIVLKNAKTVPVTIMVREPVPGEWKILQESHPHSKIASGTAQWQITIPAESSETLSYNVLVQY</sequence>
<organism evidence="2">
    <name type="scientific">marine sediment metagenome</name>
    <dbReference type="NCBI Taxonomy" id="412755"/>
    <lineage>
        <taxon>unclassified sequences</taxon>
        <taxon>metagenomes</taxon>
        <taxon>ecological metagenomes</taxon>
    </lineage>
</organism>
<dbReference type="PANTHER" id="PTHR38075">
    <property type="entry name" value="DUF4139 DOMAIN-CONTAINING PROTEIN"/>
    <property type="match status" value="1"/>
</dbReference>
<dbReference type="PANTHER" id="PTHR38075:SF1">
    <property type="entry name" value="DUF4139 DOMAIN-CONTAINING PROTEIN"/>
    <property type="match status" value="1"/>
</dbReference>
<accession>A0A0F9SH66</accession>
<proteinExistence type="predicted"/>
<comment type="caution">
    <text evidence="2">The sequence shown here is derived from an EMBL/GenBank/DDBJ whole genome shotgun (WGS) entry which is preliminary data.</text>
</comment>
<evidence type="ECO:0000259" key="1">
    <source>
        <dbReference type="Pfam" id="PF13598"/>
    </source>
</evidence>
<name>A0A0F9SH66_9ZZZZ</name>
<gene>
    <name evidence="2" type="ORF">LCGC14_0519740</name>
</gene>
<reference evidence="2" key="1">
    <citation type="journal article" date="2015" name="Nature">
        <title>Complex archaea that bridge the gap between prokaryotes and eukaryotes.</title>
        <authorList>
            <person name="Spang A."/>
            <person name="Saw J.H."/>
            <person name="Jorgensen S.L."/>
            <person name="Zaremba-Niedzwiedzka K."/>
            <person name="Martijn J."/>
            <person name="Lind A.E."/>
            <person name="van Eijk R."/>
            <person name="Schleper C."/>
            <person name="Guy L."/>
            <person name="Ettema T.J."/>
        </authorList>
    </citation>
    <scope>NUCLEOTIDE SEQUENCE</scope>
</reference>
<dbReference type="AlphaFoldDB" id="A0A0F9SH66"/>
<dbReference type="EMBL" id="LAZR01000651">
    <property type="protein sequence ID" value="KKN61642.1"/>
    <property type="molecule type" value="Genomic_DNA"/>
</dbReference>